<feature type="compositionally biased region" description="Low complexity" evidence="2">
    <location>
        <begin position="699"/>
        <end position="717"/>
    </location>
</feature>
<protein>
    <submittedName>
        <fullName evidence="7">Bifunctional UDP-sugar hydrolase/5'-nucleotidase</fullName>
    </submittedName>
</protein>
<dbReference type="InterPro" id="IPR008334">
    <property type="entry name" value="5'-Nucleotdase_C"/>
</dbReference>
<dbReference type="RefSeq" id="WP_349639696.1">
    <property type="nucleotide sequence ID" value="NZ_CP090958.1"/>
</dbReference>
<feature type="signal peptide" evidence="4">
    <location>
        <begin position="1"/>
        <end position="28"/>
    </location>
</feature>
<dbReference type="SUPFAM" id="SSF55816">
    <property type="entry name" value="5'-nucleotidase (syn. UDP-sugar hydrolase), C-terminal domain"/>
    <property type="match status" value="1"/>
</dbReference>
<dbReference type="GO" id="GO:0016787">
    <property type="term" value="F:hydrolase activity"/>
    <property type="evidence" value="ECO:0007669"/>
    <property type="project" value="UniProtKB-KW"/>
</dbReference>
<dbReference type="Pfam" id="PF02872">
    <property type="entry name" value="5_nucleotid_C"/>
    <property type="match status" value="1"/>
</dbReference>
<keyword evidence="7" id="KW-0378">Hydrolase</keyword>
<keyword evidence="8" id="KW-1185">Reference proteome</keyword>
<dbReference type="Pfam" id="PF00149">
    <property type="entry name" value="Metallophos"/>
    <property type="match status" value="1"/>
</dbReference>
<evidence type="ECO:0000313" key="7">
    <source>
        <dbReference type="EMBL" id="WGW12890.1"/>
    </source>
</evidence>
<feature type="domain" description="5'-Nucleotidase C-terminal" evidence="6">
    <location>
        <begin position="357"/>
        <end position="512"/>
    </location>
</feature>
<evidence type="ECO:0000313" key="8">
    <source>
        <dbReference type="Proteomes" id="UP001209083"/>
    </source>
</evidence>
<feature type="region of interest" description="Disordered" evidence="2">
    <location>
        <begin position="682"/>
        <end position="762"/>
    </location>
</feature>
<dbReference type="Gene3D" id="3.60.21.10">
    <property type="match status" value="1"/>
</dbReference>
<dbReference type="InterPro" id="IPR036907">
    <property type="entry name" value="5'-Nucleotdase_C_sf"/>
</dbReference>
<feature type="transmembrane region" description="Helical" evidence="3">
    <location>
        <begin position="763"/>
        <end position="784"/>
    </location>
</feature>
<dbReference type="InterPro" id="IPR006179">
    <property type="entry name" value="5_nucleotidase/apyrase"/>
</dbReference>
<dbReference type="PRINTS" id="PR01607">
    <property type="entry name" value="APYRASEFAMLY"/>
</dbReference>
<dbReference type="InterPro" id="IPR004843">
    <property type="entry name" value="Calcineurin-like_PHP"/>
</dbReference>
<feature type="region of interest" description="Disordered" evidence="2">
    <location>
        <begin position="608"/>
        <end position="647"/>
    </location>
</feature>
<proteinExistence type="predicted"/>
<reference evidence="7 8" key="1">
    <citation type="submission" date="2023-05" db="EMBL/GenBank/DDBJ databases">
        <title>Lithophilousrod everest ZFBP1038 complete genpme.</title>
        <authorList>
            <person name="Tian M."/>
        </authorList>
    </citation>
    <scope>NUCLEOTIDE SEQUENCE [LARGE SCALE GENOMIC DNA]</scope>
    <source>
        <strain evidence="7 8">ZFBP1038</strain>
    </source>
</reference>
<dbReference type="InterPro" id="IPR029052">
    <property type="entry name" value="Metallo-depent_PP-like"/>
</dbReference>
<feature type="chain" id="PRO_5045701750" evidence="4">
    <location>
        <begin position="29"/>
        <end position="796"/>
    </location>
</feature>
<keyword evidence="1 4" id="KW-0732">Signal</keyword>
<evidence type="ECO:0000259" key="5">
    <source>
        <dbReference type="Pfam" id="PF00149"/>
    </source>
</evidence>
<dbReference type="PANTHER" id="PTHR11575">
    <property type="entry name" value="5'-NUCLEOTIDASE-RELATED"/>
    <property type="match status" value="1"/>
</dbReference>
<dbReference type="EMBL" id="CP090958">
    <property type="protein sequence ID" value="WGW12890.1"/>
    <property type="molecule type" value="Genomic_DNA"/>
</dbReference>
<feature type="compositionally biased region" description="Gly residues" evidence="2">
    <location>
        <begin position="718"/>
        <end position="741"/>
    </location>
</feature>
<name>A0ABY8QXI6_9MICO</name>
<organism evidence="7 8">
    <name type="scientific">Saxibacter everestensis</name>
    <dbReference type="NCBI Taxonomy" id="2909229"/>
    <lineage>
        <taxon>Bacteria</taxon>
        <taxon>Bacillati</taxon>
        <taxon>Actinomycetota</taxon>
        <taxon>Actinomycetes</taxon>
        <taxon>Micrococcales</taxon>
        <taxon>Brevibacteriaceae</taxon>
        <taxon>Saxibacter</taxon>
    </lineage>
</organism>
<gene>
    <name evidence="7" type="ORF">LWF01_03700</name>
</gene>
<evidence type="ECO:0000256" key="3">
    <source>
        <dbReference type="SAM" id="Phobius"/>
    </source>
</evidence>
<dbReference type="Proteomes" id="UP001209083">
    <property type="component" value="Chromosome"/>
</dbReference>
<keyword evidence="3" id="KW-0812">Transmembrane</keyword>
<evidence type="ECO:0000256" key="1">
    <source>
        <dbReference type="ARBA" id="ARBA00022729"/>
    </source>
</evidence>
<evidence type="ECO:0000256" key="4">
    <source>
        <dbReference type="SAM" id="SignalP"/>
    </source>
</evidence>
<feature type="domain" description="Calcineurin-like phosphoesterase" evidence="5">
    <location>
        <begin position="46"/>
        <end position="264"/>
    </location>
</feature>
<evidence type="ECO:0000256" key="2">
    <source>
        <dbReference type="SAM" id="MobiDB-lite"/>
    </source>
</evidence>
<accession>A0ABY8QXI6</accession>
<keyword evidence="3" id="KW-0472">Membrane</keyword>
<keyword evidence="3" id="KW-1133">Transmembrane helix</keyword>
<dbReference type="SUPFAM" id="SSF56300">
    <property type="entry name" value="Metallo-dependent phosphatases"/>
    <property type="match status" value="1"/>
</dbReference>
<evidence type="ECO:0000259" key="6">
    <source>
        <dbReference type="Pfam" id="PF02872"/>
    </source>
</evidence>
<dbReference type="Gene3D" id="3.90.780.10">
    <property type="entry name" value="5'-Nucleotidase, C-terminal domain"/>
    <property type="match status" value="1"/>
</dbReference>
<dbReference type="NCBIfam" id="TIGR01167">
    <property type="entry name" value="LPXTG_anchor"/>
    <property type="match status" value="1"/>
</dbReference>
<sequence length="796" mass="82657">MPRYPLGRGCALAVTALIAGSLATPALAVQDPAAVAAPEGTKLQLLNINDFHGRIAESSVALARTVQEQRGNVSNTAFLSAGDNIGASTYVSSSQGDKPTIDILNALQLNASAVGNHEFDKGTDDLTGRVASAADFDYLGANVYKKGTSQPALDPYALVTVGDVDVAVIGVVTRETASLVSPGGIEDIEFGAPVPAINKTVEELNDLPEAEQPDAIVLQAHAGATESESDTTLEEQLARDSEFADIVKNSSADVDAIFTGHTHKEYAWQAPVADGDRTRPVVQTGEYGNNLGQIVLESNGDGSWDAATVKNLPTKDSTFSDPTVKEVESILADAEAKAEETGSVKVGAITEDIKRAETSDGKENRGAESTLGNLVADALKAGIEDSPIAEADFGITNPGGLRDDLLYDGNGEVTVAELNAVLPFANQLGVVSMRGADVIGLFEEQWQPEGSSRPFLHLGISEQLNVVYDSAAEKGKRVVSVEVNGEKIDPSRTYRVATLSFLATGGDNFGSFTKGTWEDSGTIDFDAWRDYFAAESPVSPDKQERQADTARDIIATKKLDARVTSEGKSPTIEAGEPAEFAFNATATEDLPDGYTLTADAPEGFSIAIGQPGKSADRAAGDSAELPDGFTRGENTLPITVTPGDGVEPGSYTLRFSLALRPDQGPFFDNNPLPLPRSVSIDVDVVPADGPGDSEGGTEGSTEGSDSTGDSEGETQGSTEGGDSAGDSEGGTEGSTEGGDSGTTGSETSADGRDEDLPRTGSDVSLALGLSGVLLLAGAVALLIARRRNRPQGGVIR</sequence>
<dbReference type="PANTHER" id="PTHR11575:SF24">
    <property type="entry name" value="5'-NUCLEOTIDASE"/>
    <property type="match status" value="1"/>
</dbReference>